<feature type="compositionally biased region" description="Polar residues" evidence="1">
    <location>
        <begin position="28"/>
        <end position="57"/>
    </location>
</feature>
<feature type="compositionally biased region" description="Basic and acidic residues" evidence="1">
    <location>
        <begin position="70"/>
        <end position="80"/>
    </location>
</feature>
<evidence type="ECO:0000313" key="3">
    <source>
        <dbReference type="Proteomes" id="UP001190700"/>
    </source>
</evidence>
<protein>
    <submittedName>
        <fullName evidence="2">Uncharacterized protein</fullName>
    </submittedName>
</protein>
<dbReference type="EMBL" id="LGRX02030625">
    <property type="protein sequence ID" value="KAK3245456.1"/>
    <property type="molecule type" value="Genomic_DNA"/>
</dbReference>
<feature type="region of interest" description="Disordered" evidence="1">
    <location>
        <begin position="1"/>
        <end position="110"/>
    </location>
</feature>
<reference evidence="2 3" key="1">
    <citation type="journal article" date="2015" name="Genome Biol. Evol.">
        <title>Comparative Genomics of a Bacterivorous Green Alga Reveals Evolutionary Causalities and Consequences of Phago-Mixotrophic Mode of Nutrition.</title>
        <authorList>
            <person name="Burns J.A."/>
            <person name="Paasch A."/>
            <person name="Narechania A."/>
            <person name="Kim E."/>
        </authorList>
    </citation>
    <scope>NUCLEOTIDE SEQUENCE [LARGE SCALE GENOMIC DNA]</scope>
    <source>
        <strain evidence="2 3">PLY_AMNH</strain>
    </source>
</reference>
<keyword evidence="3" id="KW-1185">Reference proteome</keyword>
<dbReference type="AlphaFoldDB" id="A0AAE0BZ53"/>
<gene>
    <name evidence="2" type="ORF">CYMTET_44976</name>
</gene>
<proteinExistence type="predicted"/>
<evidence type="ECO:0000256" key="1">
    <source>
        <dbReference type="SAM" id="MobiDB-lite"/>
    </source>
</evidence>
<organism evidence="2 3">
    <name type="scientific">Cymbomonas tetramitiformis</name>
    <dbReference type="NCBI Taxonomy" id="36881"/>
    <lineage>
        <taxon>Eukaryota</taxon>
        <taxon>Viridiplantae</taxon>
        <taxon>Chlorophyta</taxon>
        <taxon>Pyramimonadophyceae</taxon>
        <taxon>Pyramimonadales</taxon>
        <taxon>Pyramimonadaceae</taxon>
        <taxon>Cymbomonas</taxon>
    </lineage>
</organism>
<sequence>MGSDTGTLSGEKRAHPTTEIFRVASPSKRAQVTGKQAKSTSTTSAVAHSLGAQQTSDAAVDLTQVPQAVPERDNSADHELVSASAAQGGPAKGDTSGDASSPPWTARRTT</sequence>
<name>A0AAE0BZ53_9CHLO</name>
<dbReference type="Proteomes" id="UP001190700">
    <property type="component" value="Unassembled WGS sequence"/>
</dbReference>
<evidence type="ECO:0000313" key="2">
    <source>
        <dbReference type="EMBL" id="KAK3245456.1"/>
    </source>
</evidence>
<accession>A0AAE0BZ53</accession>
<comment type="caution">
    <text evidence="2">The sequence shown here is derived from an EMBL/GenBank/DDBJ whole genome shotgun (WGS) entry which is preliminary data.</text>
</comment>
<feature type="compositionally biased region" description="Polar residues" evidence="1">
    <location>
        <begin position="97"/>
        <end position="110"/>
    </location>
</feature>